<feature type="domain" description="DUF306" evidence="2">
    <location>
        <begin position="28"/>
        <end position="138"/>
    </location>
</feature>
<reference evidence="3 4" key="1">
    <citation type="submission" date="2019-12" db="EMBL/GenBank/DDBJ databases">
        <title>Deinococcus sp. HMF7620 Genome sequencing and assembly.</title>
        <authorList>
            <person name="Kang H."/>
            <person name="Kim H."/>
            <person name="Joh K."/>
        </authorList>
    </citation>
    <scope>NUCLEOTIDE SEQUENCE [LARGE SCALE GENOMIC DNA]</scope>
    <source>
        <strain evidence="3 4">HMF7620</strain>
    </source>
</reference>
<evidence type="ECO:0000313" key="3">
    <source>
        <dbReference type="EMBL" id="MVN86526.1"/>
    </source>
</evidence>
<comment type="caution">
    <text evidence="3">The sequence shown here is derived from an EMBL/GenBank/DDBJ whole genome shotgun (WGS) entry which is preliminary data.</text>
</comment>
<dbReference type="AlphaFoldDB" id="A0A7C9IA10"/>
<dbReference type="EMBL" id="WQLB01000007">
    <property type="protein sequence ID" value="MVN86526.1"/>
    <property type="molecule type" value="Genomic_DNA"/>
</dbReference>
<feature type="signal peptide" evidence="1">
    <location>
        <begin position="1"/>
        <end position="24"/>
    </location>
</feature>
<keyword evidence="1" id="KW-0732">Signal</keyword>
<feature type="domain" description="DUF306" evidence="2">
    <location>
        <begin position="285"/>
        <end position="384"/>
    </location>
</feature>
<feature type="chain" id="PRO_5028895117" evidence="1">
    <location>
        <begin position="25"/>
        <end position="387"/>
    </location>
</feature>
<accession>A0A7C9IA10</accession>
<proteinExistence type="predicted"/>
<sequence length="387" mass="38600">MRALLTVLPLAASLTLAVLGTAAASPVGTTWTLQSIQVPGGVPITPGPALARPTLRLETSGAALRVSGSTGCSPLTGAGTLKGQALLLRGLQGGSSATCPDAALSLREDYLSLLARTTRFEQSGSTLTLVAGGGLLTFTGGAVTSSSAAAALDGSYVARRLILGGQDVPLLGLLGLTVSGPQLAVTGVVGCNTLRAAGTRLGSGQFQFVALAGTRMLCSAPQAQAEQALTTLLRGPLTPALSGTTLTLTGAAGTLTLTRSATGAGPVSPAPVSPAPVTPPAAPAVSGTYRLKLLDGQAAPPTFRPVTLTLDGGRVGGTDGCNSLGGAYSLKGGRLLVDGPLISTRMMCPEDQTLPLLSALEGGPTLRVSGRTLTLSAEEQTWVFEKE</sequence>
<evidence type="ECO:0000259" key="2">
    <source>
        <dbReference type="Pfam" id="PF03724"/>
    </source>
</evidence>
<gene>
    <name evidence="3" type="ORF">GO986_07075</name>
</gene>
<organism evidence="3 4">
    <name type="scientific">Deinococcus arboris</name>
    <dbReference type="NCBI Taxonomy" id="2682977"/>
    <lineage>
        <taxon>Bacteria</taxon>
        <taxon>Thermotogati</taxon>
        <taxon>Deinococcota</taxon>
        <taxon>Deinococci</taxon>
        <taxon>Deinococcales</taxon>
        <taxon>Deinococcaceae</taxon>
        <taxon>Deinococcus</taxon>
    </lineage>
</organism>
<dbReference type="InterPro" id="IPR038670">
    <property type="entry name" value="HslJ-like_sf"/>
</dbReference>
<dbReference type="InterPro" id="IPR005184">
    <property type="entry name" value="DUF306_Meta_HslJ"/>
</dbReference>
<dbReference type="PANTHER" id="PTHR35535:SF1">
    <property type="entry name" value="HEAT SHOCK PROTEIN HSLJ"/>
    <property type="match status" value="1"/>
</dbReference>
<dbReference type="Proteomes" id="UP000483286">
    <property type="component" value="Unassembled WGS sequence"/>
</dbReference>
<dbReference type="Gene3D" id="2.40.128.270">
    <property type="match status" value="3"/>
</dbReference>
<dbReference type="RefSeq" id="WP_157458587.1">
    <property type="nucleotide sequence ID" value="NZ_WQLB01000007.1"/>
</dbReference>
<protein>
    <submittedName>
        <fullName evidence="3">META domain-containing protein</fullName>
    </submittedName>
</protein>
<evidence type="ECO:0000256" key="1">
    <source>
        <dbReference type="SAM" id="SignalP"/>
    </source>
</evidence>
<dbReference type="Pfam" id="PF03724">
    <property type="entry name" value="META"/>
    <property type="match status" value="3"/>
</dbReference>
<dbReference type="InterPro" id="IPR053147">
    <property type="entry name" value="Hsp_HslJ-like"/>
</dbReference>
<name>A0A7C9IA10_9DEIO</name>
<dbReference type="PANTHER" id="PTHR35535">
    <property type="entry name" value="HEAT SHOCK PROTEIN HSLJ"/>
    <property type="match status" value="1"/>
</dbReference>
<keyword evidence="4" id="KW-1185">Reference proteome</keyword>
<feature type="domain" description="DUF306" evidence="2">
    <location>
        <begin position="181"/>
        <end position="257"/>
    </location>
</feature>
<evidence type="ECO:0000313" key="4">
    <source>
        <dbReference type="Proteomes" id="UP000483286"/>
    </source>
</evidence>